<sequence length="89" mass="10103">MSACVNAIKYALAYWDFKLDQDQTPKDDYAPEEIEIQATTSRNQIVRSTEKIFLSTGCHICKARFTSKNPPTLDRINNDRGHSADNVKP</sequence>
<dbReference type="Proteomes" id="UP000324800">
    <property type="component" value="Unassembled WGS sequence"/>
</dbReference>
<name>A0A5J4TSL9_9EUKA</name>
<evidence type="ECO:0000256" key="1">
    <source>
        <dbReference type="SAM" id="MobiDB-lite"/>
    </source>
</evidence>
<protein>
    <submittedName>
        <fullName evidence="2">Uncharacterized protein</fullName>
    </submittedName>
</protein>
<comment type="caution">
    <text evidence="2">The sequence shown here is derived from an EMBL/GenBank/DDBJ whole genome shotgun (WGS) entry which is preliminary data.</text>
</comment>
<proteinExistence type="predicted"/>
<evidence type="ECO:0000313" key="2">
    <source>
        <dbReference type="EMBL" id="KAA6360980.1"/>
    </source>
</evidence>
<accession>A0A5J4TSL9</accession>
<gene>
    <name evidence="2" type="ORF">EZS28_043494</name>
</gene>
<reference evidence="2 3" key="1">
    <citation type="submission" date="2019-03" db="EMBL/GenBank/DDBJ databases">
        <title>Single cell metagenomics reveals metabolic interactions within the superorganism composed of flagellate Streblomastix strix and complex community of Bacteroidetes bacteria on its surface.</title>
        <authorList>
            <person name="Treitli S.C."/>
            <person name="Kolisko M."/>
            <person name="Husnik F."/>
            <person name="Keeling P."/>
            <person name="Hampl V."/>
        </authorList>
    </citation>
    <scope>NUCLEOTIDE SEQUENCE [LARGE SCALE GENOMIC DNA]</scope>
    <source>
        <strain evidence="2">ST1C</strain>
    </source>
</reference>
<feature type="region of interest" description="Disordered" evidence="1">
    <location>
        <begin position="67"/>
        <end position="89"/>
    </location>
</feature>
<dbReference type="EMBL" id="SNRW01026187">
    <property type="protein sequence ID" value="KAA6360980.1"/>
    <property type="molecule type" value="Genomic_DNA"/>
</dbReference>
<organism evidence="2 3">
    <name type="scientific">Streblomastix strix</name>
    <dbReference type="NCBI Taxonomy" id="222440"/>
    <lineage>
        <taxon>Eukaryota</taxon>
        <taxon>Metamonada</taxon>
        <taxon>Preaxostyla</taxon>
        <taxon>Oxymonadida</taxon>
        <taxon>Streblomastigidae</taxon>
        <taxon>Streblomastix</taxon>
    </lineage>
</organism>
<dbReference type="AlphaFoldDB" id="A0A5J4TSL9"/>
<feature type="compositionally biased region" description="Basic and acidic residues" evidence="1">
    <location>
        <begin position="76"/>
        <end position="89"/>
    </location>
</feature>
<evidence type="ECO:0000313" key="3">
    <source>
        <dbReference type="Proteomes" id="UP000324800"/>
    </source>
</evidence>